<dbReference type="GO" id="GO:0000978">
    <property type="term" value="F:RNA polymerase II cis-regulatory region sequence-specific DNA binding"/>
    <property type="evidence" value="ECO:0000318"/>
    <property type="project" value="GO_Central"/>
</dbReference>
<keyword evidence="4 5" id="KW-0804">Transcription</keyword>
<keyword evidence="5" id="KW-0539">Nucleus</keyword>
<dbReference type="OrthoDB" id="5318at2759"/>
<dbReference type="InterPro" id="IPR036390">
    <property type="entry name" value="WH_DNA-bd_sf"/>
</dbReference>
<dbReference type="Pfam" id="PF02319">
    <property type="entry name" value="WHD_E2F_TDP"/>
    <property type="match status" value="1"/>
</dbReference>
<gene>
    <name evidence="8" type="ORF">TVAG_365790</name>
</gene>
<evidence type="ECO:0000256" key="3">
    <source>
        <dbReference type="ARBA" id="ARBA00023125"/>
    </source>
</evidence>
<feature type="compositionally biased region" description="Polar residues" evidence="6">
    <location>
        <begin position="1"/>
        <end position="17"/>
    </location>
</feature>
<evidence type="ECO:0000256" key="4">
    <source>
        <dbReference type="ARBA" id="ARBA00023163"/>
    </source>
</evidence>
<accession>A2DHM3</accession>
<dbReference type="STRING" id="5722.A2DHM3"/>
<organism evidence="8 9">
    <name type="scientific">Trichomonas vaginalis (strain ATCC PRA-98 / G3)</name>
    <dbReference type="NCBI Taxonomy" id="412133"/>
    <lineage>
        <taxon>Eukaryota</taxon>
        <taxon>Metamonada</taxon>
        <taxon>Parabasalia</taxon>
        <taxon>Trichomonadida</taxon>
        <taxon>Trichomonadidae</taxon>
        <taxon>Trichomonas</taxon>
    </lineage>
</organism>
<keyword evidence="3 5" id="KW-0238">DNA-binding</keyword>
<proteinExistence type="inferred from homology"/>
<dbReference type="KEGG" id="tva:5465605"/>
<feature type="domain" description="E2F/DP family winged-helix DNA-binding" evidence="7">
    <location>
        <begin position="24"/>
        <end position="89"/>
    </location>
</feature>
<evidence type="ECO:0000313" key="8">
    <source>
        <dbReference type="EMBL" id="EAY20071.1"/>
    </source>
</evidence>
<evidence type="ECO:0000256" key="5">
    <source>
        <dbReference type="RuleBase" id="RU003796"/>
    </source>
</evidence>
<evidence type="ECO:0000256" key="1">
    <source>
        <dbReference type="ARBA" id="ARBA00010940"/>
    </source>
</evidence>
<evidence type="ECO:0000256" key="6">
    <source>
        <dbReference type="SAM" id="MobiDB-lite"/>
    </source>
</evidence>
<dbReference type="VEuPathDB" id="TrichDB:TVAG_365790"/>
<dbReference type="Proteomes" id="UP000001542">
    <property type="component" value="Unassembled WGS sequence"/>
</dbReference>
<dbReference type="SMART" id="SM01372">
    <property type="entry name" value="E2F_TDP"/>
    <property type="match status" value="1"/>
</dbReference>
<evidence type="ECO:0000256" key="2">
    <source>
        <dbReference type="ARBA" id="ARBA00023015"/>
    </source>
</evidence>
<dbReference type="Gene3D" id="1.10.10.10">
    <property type="entry name" value="Winged helix-like DNA-binding domain superfamily/Winged helix DNA-binding domain"/>
    <property type="match status" value="1"/>
</dbReference>
<dbReference type="GO" id="GO:0006357">
    <property type="term" value="P:regulation of transcription by RNA polymerase II"/>
    <property type="evidence" value="ECO:0000318"/>
    <property type="project" value="GO_Central"/>
</dbReference>
<dbReference type="RefSeq" id="XP_001581057.1">
    <property type="nucleotide sequence ID" value="XM_001581007.1"/>
</dbReference>
<comment type="similarity">
    <text evidence="1 5">Belongs to the E2F/DP family.</text>
</comment>
<dbReference type="InParanoid" id="A2DHM3"/>
<keyword evidence="2 5" id="KW-0805">Transcription regulation</keyword>
<dbReference type="InterPro" id="IPR003316">
    <property type="entry name" value="E2F_WHTH_DNA-bd_dom"/>
</dbReference>
<name>A2DHM3_TRIV3</name>
<dbReference type="SMR" id="A2DHM3"/>
<dbReference type="GO" id="GO:0000981">
    <property type="term" value="F:DNA-binding transcription factor activity, RNA polymerase II-specific"/>
    <property type="evidence" value="ECO:0000318"/>
    <property type="project" value="GO_Central"/>
</dbReference>
<evidence type="ECO:0000259" key="7">
    <source>
        <dbReference type="SMART" id="SM01372"/>
    </source>
</evidence>
<reference evidence="8" key="2">
    <citation type="journal article" date="2007" name="Science">
        <title>Draft genome sequence of the sexually transmitted pathogen Trichomonas vaginalis.</title>
        <authorList>
            <person name="Carlton J.M."/>
            <person name="Hirt R.P."/>
            <person name="Silva J.C."/>
            <person name="Delcher A.L."/>
            <person name="Schatz M."/>
            <person name="Zhao Q."/>
            <person name="Wortman J.R."/>
            <person name="Bidwell S.L."/>
            <person name="Alsmark U.C.M."/>
            <person name="Besteiro S."/>
            <person name="Sicheritz-Ponten T."/>
            <person name="Noel C.J."/>
            <person name="Dacks J.B."/>
            <person name="Foster P.G."/>
            <person name="Simillion C."/>
            <person name="Van de Peer Y."/>
            <person name="Miranda-Saavedra D."/>
            <person name="Barton G.J."/>
            <person name="Westrop G.D."/>
            <person name="Mueller S."/>
            <person name="Dessi D."/>
            <person name="Fiori P.L."/>
            <person name="Ren Q."/>
            <person name="Paulsen I."/>
            <person name="Zhang H."/>
            <person name="Bastida-Corcuera F.D."/>
            <person name="Simoes-Barbosa A."/>
            <person name="Brown M.T."/>
            <person name="Hayes R.D."/>
            <person name="Mukherjee M."/>
            <person name="Okumura C.Y."/>
            <person name="Schneider R."/>
            <person name="Smith A.J."/>
            <person name="Vanacova S."/>
            <person name="Villalvazo M."/>
            <person name="Haas B.J."/>
            <person name="Pertea M."/>
            <person name="Feldblyum T.V."/>
            <person name="Utterback T.R."/>
            <person name="Shu C.L."/>
            <person name="Osoegawa K."/>
            <person name="de Jong P.J."/>
            <person name="Hrdy I."/>
            <person name="Horvathova L."/>
            <person name="Zubacova Z."/>
            <person name="Dolezal P."/>
            <person name="Malik S.B."/>
            <person name="Logsdon J.M. Jr."/>
            <person name="Henze K."/>
            <person name="Gupta A."/>
            <person name="Wang C.C."/>
            <person name="Dunne R.L."/>
            <person name="Upcroft J.A."/>
            <person name="Upcroft P."/>
            <person name="White O."/>
            <person name="Salzberg S.L."/>
            <person name="Tang P."/>
            <person name="Chiu C.-H."/>
            <person name="Lee Y.-S."/>
            <person name="Embley T.M."/>
            <person name="Coombs G.H."/>
            <person name="Mottram J.C."/>
            <person name="Tachezy J."/>
            <person name="Fraser-Liggett C.M."/>
            <person name="Johnson P.J."/>
        </authorList>
    </citation>
    <scope>NUCLEOTIDE SEQUENCE [LARGE SCALE GENOMIC DNA]</scope>
    <source>
        <strain evidence="8">G3</strain>
    </source>
</reference>
<dbReference type="VEuPathDB" id="TrichDB:TVAGG3_0302750"/>
<dbReference type="InterPro" id="IPR015633">
    <property type="entry name" value="E2F"/>
</dbReference>
<protein>
    <recommendedName>
        <fullName evidence="7">E2F/DP family winged-helix DNA-binding domain-containing protein</fullName>
    </recommendedName>
</protein>
<evidence type="ECO:0000313" key="9">
    <source>
        <dbReference type="Proteomes" id="UP000001542"/>
    </source>
</evidence>
<dbReference type="SUPFAM" id="SSF46785">
    <property type="entry name" value="Winged helix' DNA-binding domain"/>
    <property type="match status" value="1"/>
</dbReference>
<comment type="subcellular location">
    <subcellularLocation>
        <location evidence="5">Nucleus</location>
    </subcellularLocation>
</comment>
<dbReference type="InterPro" id="IPR036388">
    <property type="entry name" value="WH-like_DNA-bd_sf"/>
</dbReference>
<keyword evidence="9" id="KW-1185">Reference proteome</keyword>
<feature type="region of interest" description="Disordered" evidence="6">
    <location>
        <begin position="1"/>
        <end position="24"/>
    </location>
</feature>
<sequence>MELASAQSPIDNLSDSKGNGKLQDKQSPFKNATINFINMCQSSNSTRYNIKRTSDKLGFRQRRFYDVVNTLETIGCCPKVDADTFIWLGFDQVRTAIDRMAKERGVYMENFSLEEIFPTDGPISIQRITEEFLLLFIALESTTINILEASAFLSRDTEREKTTRCKLYQVAAILEIAGVVKKTDKQSEFSLVPDNFISATEKITGKSRDPTSLGFLLNRSTPFMEVEVCPIIKSRRSEYISIQESSEISEPQTTPEEY</sequence>
<dbReference type="AlphaFoldDB" id="A2DHM3"/>
<reference evidence="8" key="1">
    <citation type="submission" date="2006-10" db="EMBL/GenBank/DDBJ databases">
        <authorList>
            <person name="Amadeo P."/>
            <person name="Zhao Q."/>
            <person name="Wortman J."/>
            <person name="Fraser-Liggett C."/>
            <person name="Carlton J."/>
        </authorList>
    </citation>
    <scope>NUCLEOTIDE SEQUENCE</scope>
    <source>
        <strain evidence="8">G3</strain>
    </source>
</reference>
<dbReference type="EMBL" id="DS113201">
    <property type="protein sequence ID" value="EAY20071.1"/>
    <property type="molecule type" value="Genomic_DNA"/>
</dbReference>
<dbReference type="PANTHER" id="PTHR12081:SF18">
    <property type="entry name" value="TRANSCRIPTION FACTOR E2F2-RELATED"/>
    <property type="match status" value="1"/>
</dbReference>
<dbReference type="GO" id="GO:0090575">
    <property type="term" value="C:RNA polymerase II transcription regulator complex"/>
    <property type="evidence" value="ECO:0000318"/>
    <property type="project" value="GO_Central"/>
</dbReference>
<dbReference type="FunFam" id="1.10.10.10:FF:000517">
    <property type="entry name" value="Uncharacterized protein"/>
    <property type="match status" value="1"/>
</dbReference>
<dbReference type="PANTHER" id="PTHR12081">
    <property type="entry name" value="TRANSCRIPTION FACTOR E2F"/>
    <property type="match status" value="1"/>
</dbReference>